<gene>
    <name evidence="2" type="ORF">ALTATR162_LOCUS5321</name>
</gene>
<protein>
    <submittedName>
        <fullName evidence="2">Uncharacterized protein</fullName>
    </submittedName>
</protein>
<dbReference type="RefSeq" id="XP_043168875.1">
    <property type="nucleotide sequence ID" value="XM_043312940.1"/>
</dbReference>
<feature type="region of interest" description="Disordered" evidence="1">
    <location>
        <begin position="234"/>
        <end position="254"/>
    </location>
</feature>
<feature type="compositionally biased region" description="Basic and acidic residues" evidence="1">
    <location>
        <begin position="488"/>
        <end position="499"/>
    </location>
</feature>
<dbReference type="EMBL" id="CAJRGZ010000019">
    <property type="protein sequence ID" value="CAG5158923.1"/>
    <property type="molecule type" value="Genomic_DNA"/>
</dbReference>
<sequence>MQRPPGRPSVDIIPEQLLDIPDTHSRSLHWLFSKDGGYVTRLKEDYLQDTPHDLFTSAKAEARIMREIADWLQSQECDEFWTPRARQPRRALPTATQLLRQLEDHEFLPAKSPNKTAVFEALLHVIALQLLAASYTHLPPSSANHIPLFQHRKETRFVTALRLHAHYRFSPAAGHQARPPSETELWPGLYTGPSTEEKLAKHVSQRRRLRKQNSQYVPHFAASTWTDGPSAIITHKKSQSSSSRKSSSSSSKPGFFSRLICQAAVPKNHRRRHNAMFLNRISSKPKKRKQLQSEHKHDGRSERQYVSSQPVQRIPSVHRLRHTQSAPRIEVDAEEAYVESPHDRKRHGSDPSIGSPLDYSFQIPQIRRTSITPSASWCPGSSEEGMMRACGRHDFITPEDYFDDMPETPEFDVPSSPGGKYPIGDTDTPAPLITSAVDYFAEVYADKHITHQTGDHDIVGGEHSDAGPEIEDEPSLQKMPGGVVTTPSEDKSSDSDMERTKKRKGIEESEATAYEIAERFRNKTGDGIDHSTVKVVW</sequence>
<name>A0A8J2I4M9_9PLEO</name>
<organism evidence="2 3">
    <name type="scientific">Alternaria atra</name>
    <dbReference type="NCBI Taxonomy" id="119953"/>
    <lineage>
        <taxon>Eukaryota</taxon>
        <taxon>Fungi</taxon>
        <taxon>Dikarya</taxon>
        <taxon>Ascomycota</taxon>
        <taxon>Pezizomycotina</taxon>
        <taxon>Dothideomycetes</taxon>
        <taxon>Pleosporomycetidae</taxon>
        <taxon>Pleosporales</taxon>
        <taxon>Pleosporineae</taxon>
        <taxon>Pleosporaceae</taxon>
        <taxon>Alternaria</taxon>
        <taxon>Alternaria sect. Ulocladioides</taxon>
    </lineage>
</organism>
<dbReference type="OrthoDB" id="3946545at2759"/>
<feature type="region of interest" description="Disordered" evidence="1">
    <location>
        <begin position="334"/>
        <end position="356"/>
    </location>
</feature>
<keyword evidence="3" id="KW-1185">Reference proteome</keyword>
<feature type="compositionally biased region" description="Basic and acidic residues" evidence="1">
    <location>
        <begin position="454"/>
        <end position="466"/>
    </location>
</feature>
<proteinExistence type="predicted"/>
<evidence type="ECO:0000256" key="1">
    <source>
        <dbReference type="SAM" id="MobiDB-lite"/>
    </source>
</evidence>
<dbReference type="GeneID" id="67017087"/>
<reference evidence="2" key="1">
    <citation type="submission" date="2021-05" db="EMBL/GenBank/DDBJ databases">
        <authorList>
            <person name="Stam R."/>
        </authorList>
    </citation>
    <scope>NUCLEOTIDE SEQUENCE</scope>
    <source>
        <strain evidence="2">CS162</strain>
    </source>
</reference>
<evidence type="ECO:0000313" key="2">
    <source>
        <dbReference type="EMBL" id="CAG5158923.1"/>
    </source>
</evidence>
<feature type="region of interest" description="Disordered" evidence="1">
    <location>
        <begin position="277"/>
        <end position="315"/>
    </location>
</feature>
<feature type="compositionally biased region" description="Basic and acidic residues" evidence="1">
    <location>
        <begin position="291"/>
        <end position="303"/>
    </location>
</feature>
<accession>A0A8J2I4M9</accession>
<comment type="caution">
    <text evidence="2">The sequence shown here is derived from an EMBL/GenBank/DDBJ whole genome shotgun (WGS) entry which is preliminary data.</text>
</comment>
<feature type="region of interest" description="Disordered" evidence="1">
    <location>
        <begin position="454"/>
        <end position="509"/>
    </location>
</feature>
<evidence type="ECO:0000313" key="3">
    <source>
        <dbReference type="Proteomes" id="UP000676310"/>
    </source>
</evidence>
<feature type="compositionally biased region" description="Low complexity" evidence="1">
    <location>
        <begin position="239"/>
        <end position="252"/>
    </location>
</feature>
<dbReference type="AlphaFoldDB" id="A0A8J2I4M9"/>
<dbReference type="Proteomes" id="UP000676310">
    <property type="component" value="Unassembled WGS sequence"/>
</dbReference>